<dbReference type="CDD" id="cd00914">
    <property type="entry name" value="PCD_DCoH_subfamily_b"/>
    <property type="match status" value="1"/>
</dbReference>
<sequence>FGTCRIDAFKPISFEISLIIKTIMLLSSIVTSQICSRCPRLAKTTTRYLSSQLWSDAPSPLRHRWWVAEGSAQQSPHKVLPQLCFNSNLQQRSYAAAILETRRQPLHSSSASAIGSPQSVSPVPPASAKKRKMVVKLTEEQRKEQLQPLFDAGWTMVTGRDAIYKEYLFKNFNEAFGFMTRVALLADKMDHHPEWFNVYNKVQVTLATHDCGGLSERDVKLAKFLEEAASKY</sequence>
<dbReference type="FunFam" id="3.30.1360.20:FF:000001">
    <property type="entry name" value="Pterin-4-alpha-carbinolamine dehydratase 2"/>
    <property type="match status" value="1"/>
</dbReference>
<protein>
    <recommendedName>
        <fullName evidence="3">4a-hydroxytetrahydrobiopterin dehydratase</fullName>
        <ecNumber evidence="3">4.2.1.96</ecNumber>
    </recommendedName>
    <alternativeName>
        <fullName evidence="5">4-alpha-hydroxy-tetrahydropterin dehydratase</fullName>
    </alternativeName>
    <alternativeName>
        <fullName evidence="6">Pterin carbinolamine dehydratase</fullName>
    </alternativeName>
</protein>
<dbReference type="InterPro" id="IPR036428">
    <property type="entry name" value="PCD_sf"/>
</dbReference>
<evidence type="ECO:0000256" key="5">
    <source>
        <dbReference type="ARBA" id="ARBA00030497"/>
    </source>
</evidence>
<feature type="non-terminal residue" evidence="7">
    <location>
        <position position="1"/>
    </location>
</feature>
<dbReference type="HAMAP" id="MF_00434">
    <property type="entry name" value="Pterin_4_alpha"/>
    <property type="match status" value="1"/>
</dbReference>
<evidence type="ECO:0000256" key="4">
    <source>
        <dbReference type="ARBA" id="ARBA00023239"/>
    </source>
</evidence>
<dbReference type="InterPro" id="IPR001533">
    <property type="entry name" value="Pterin_deHydtase"/>
</dbReference>
<dbReference type="VEuPathDB" id="VectorBase:AALFPA_055864"/>
<evidence type="ECO:0000256" key="1">
    <source>
        <dbReference type="ARBA" id="ARBA00001554"/>
    </source>
</evidence>
<dbReference type="NCBIfam" id="NF002018">
    <property type="entry name" value="PRK00823.1-3"/>
    <property type="match status" value="1"/>
</dbReference>
<dbReference type="SUPFAM" id="SSF55248">
    <property type="entry name" value="PCD-like"/>
    <property type="match status" value="1"/>
</dbReference>
<proteinExistence type="evidence at transcript level"/>
<dbReference type="VEuPathDB" id="VectorBase:AALC636_015705"/>
<organism evidence="7">
    <name type="scientific">Aedes albopictus</name>
    <name type="common">Asian tiger mosquito</name>
    <name type="synonym">Stegomyia albopicta</name>
    <dbReference type="NCBI Taxonomy" id="7160"/>
    <lineage>
        <taxon>Eukaryota</taxon>
        <taxon>Metazoa</taxon>
        <taxon>Ecdysozoa</taxon>
        <taxon>Arthropoda</taxon>
        <taxon>Hexapoda</taxon>
        <taxon>Insecta</taxon>
        <taxon>Pterygota</taxon>
        <taxon>Neoptera</taxon>
        <taxon>Endopterygota</taxon>
        <taxon>Diptera</taxon>
        <taxon>Nematocera</taxon>
        <taxon>Culicoidea</taxon>
        <taxon>Culicidae</taxon>
        <taxon>Culicinae</taxon>
        <taxon>Aedini</taxon>
        <taxon>Aedes</taxon>
        <taxon>Stegomyia</taxon>
    </lineage>
</organism>
<dbReference type="VEuPathDB" id="VectorBase:AALF003173"/>
<dbReference type="EMBL" id="GAPW01003945">
    <property type="protein sequence ID" value="JAC09653.1"/>
    <property type="molecule type" value="mRNA"/>
</dbReference>
<dbReference type="GO" id="GO:0006729">
    <property type="term" value="P:tetrahydrobiopterin biosynthetic process"/>
    <property type="evidence" value="ECO:0007669"/>
    <property type="project" value="InterPro"/>
</dbReference>
<name>A0A023EKG5_AEDAL</name>
<evidence type="ECO:0000256" key="6">
    <source>
        <dbReference type="ARBA" id="ARBA00031023"/>
    </source>
</evidence>
<accession>A0A023EKG5</accession>
<evidence type="ECO:0000256" key="2">
    <source>
        <dbReference type="ARBA" id="ARBA00006472"/>
    </source>
</evidence>
<comment type="similarity">
    <text evidence="2">Belongs to the pterin-4-alpha-carbinolamine dehydratase family.</text>
</comment>
<dbReference type="NCBIfam" id="NF002020">
    <property type="entry name" value="PRK00823.1-5"/>
    <property type="match status" value="1"/>
</dbReference>
<dbReference type="Gene3D" id="3.30.1360.20">
    <property type="entry name" value="Transcriptional coactivator/pterin dehydratase"/>
    <property type="match status" value="1"/>
</dbReference>
<reference evidence="7" key="1">
    <citation type="journal article" date="2014" name="PLoS Negl. Trop. Dis.">
        <title>Identification and characterization of seminal fluid proteins in the Asian tiger mosquito, Aedes albopictus.</title>
        <authorList>
            <person name="Boes K.E."/>
            <person name="Ribeiro J.M."/>
            <person name="Wong A."/>
            <person name="Harrington L.C."/>
            <person name="Wolfner M.F."/>
            <person name="Sirot L.K."/>
        </authorList>
    </citation>
    <scope>NUCLEOTIDE SEQUENCE</scope>
    <source>
        <tissue evidence="7">Reproductive organs</tissue>
    </source>
</reference>
<dbReference type="EC" id="4.2.1.96" evidence="3"/>
<comment type="catalytic activity">
    <reaction evidence="1">
        <text>(4aS,6R)-4a-hydroxy-L-erythro-5,6,7,8-tetrahydrobiopterin = (6R)-L-erythro-6,7-dihydrobiopterin + H2O</text>
        <dbReference type="Rhea" id="RHEA:11920"/>
        <dbReference type="ChEBI" id="CHEBI:15377"/>
        <dbReference type="ChEBI" id="CHEBI:15642"/>
        <dbReference type="ChEBI" id="CHEBI:43120"/>
        <dbReference type="EC" id="4.2.1.96"/>
    </reaction>
</comment>
<evidence type="ECO:0000313" key="7">
    <source>
        <dbReference type="EMBL" id="JAC09653.1"/>
    </source>
</evidence>
<dbReference type="PANTHER" id="PTHR12599:SF0">
    <property type="entry name" value="PTERIN-4-ALPHA-CARBINOLAMINE DEHYDRATASE"/>
    <property type="match status" value="1"/>
</dbReference>
<dbReference type="PANTHER" id="PTHR12599">
    <property type="entry name" value="PTERIN-4-ALPHA-CARBINOLAMINE DEHYDRATASE"/>
    <property type="match status" value="1"/>
</dbReference>
<keyword evidence="4" id="KW-0456">Lyase</keyword>
<dbReference type="Pfam" id="PF01329">
    <property type="entry name" value="Pterin_4a"/>
    <property type="match status" value="1"/>
</dbReference>
<dbReference type="GO" id="GO:0008124">
    <property type="term" value="F:4-alpha-hydroxytetrahydrobiopterin dehydratase activity"/>
    <property type="evidence" value="ECO:0007669"/>
    <property type="project" value="UniProtKB-EC"/>
</dbReference>
<dbReference type="AlphaFoldDB" id="A0A023EKG5"/>
<evidence type="ECO:0000256" key="3">
    <source>
        <dbReference type="ARBA" id="ARBA00013252"/>
    </source>
</evidence>